<dbReference type="InterPro" id="IPR049712">
    <property type="entry name" value="Poly_export"/>
</dbReference>
<dbReference type="Gene3D" id="3.10.560.10">
    <property type="entry name" value="Outer membrane lipoprotein wza domain like"/>
    <property type="match status" value="1"/>
</dbReference>
<accession>A0A4R5U464</accession>
<dbReference type="AlphaFoldDB" id="A0A4R5U464"/>
<reference evidence="5 6" key="1">
    <citation type="submission" date="2019-03" db="EMBL/GenBank/DDBJ databases">
        <title>Luteimonas zhaokaii sp.nov., isolated from the rectal contents of Plateau pika in Yushu, Qinghai Province, China.</title>
        <authorList>
            <person name="Zhang G."/>
        </authorList>
    </citation>
    <scope>NUCLEOTIDE SEQUENCE [LARGE SCALE GENOMIC DNA]</scope>
    <source>
        <strain evidence="5 6">B9</strain>
    </source>
</reference>
<dbReference type="GO" id="GO:0015159">
    <property type="term" value="F:polysaccharide transmembrane transporter activity"/>
    <property type="evidence" value="ECO:0007669"/>
    <property type="project" value="InterPro"/>
</dbReference>
<feature type="chain" id="PRO_5020571170" evidence="2">
    <location>
        <begin position="21"/>
        <end position="206"/>
    </location>
</feature>
<evidence type="ECO:0000256" key="2">
    <source>
        <dbReference type="SAM" id="SignalP"/>
    </source>
</evidence>
<dbReference type="InterPro" id="IPR017477">
    <property type="entry name" value="PEP-CTERM_polysacc_export"/>
</dbReference>
<dbReference type="PROSITE" id="PS51257">
    <property type="entry name" value="PROKAR_LIPOPROTEIN"/>
    <property type="match status" value="1"/>
</dbReference>
<feature type="signal peptide" evidence="2">
    <location>
        <begin position="1"/>
        <end position="20"/>
    </location>
</feature>
<name>A0A4R5U464_9GAMM</name>
<evidence type="ECO:0000313" key="6">
    <source>
        <dbReference type="Proteomes" id="UP000294796"/>
    </source>
</evidence>
<proteinExistence type="predicted"/>
<evidence type="ECO:0000259" key="4">
    <source>
        <dbReference type="Pfam" id="PF10531"/>
    </source>
</evidence>
<organism evidence="5 6">
    <name type="scientific">Luteimonas aestuarii</name>
    <dbReference type="NCBI Taxonomy" id="453837"/>
    <lineage>
        <taxon>Bacteria</taxon>
        <taxon>Pseudomonadati</taxon>
        <taxon>Pseudomonadota</taxon>
        <taxon>Gammaproteobacteria</taxon>
        <taxon>Lysobacterales</taxon>
        <taxon>Lysobacteraceae</taxon>
        <taxon>Luteimonas</taxon>
    </lineage>
</organism>
<gene>
    <name evidence="5" type="ORF">E2F46_00995</name>
</gene>
<dbReference type="EMBL" id="SMTF01000001">
    <property type="protein sequence ID" value="TDK28498.1"/>
    <property type="molecule type" value="Genomic_DNA"/>
</dbReference>
<evidence type="ECO:0000256" key="1">
    <source>
        <dbReference type="ARBA" id="ARBA00022729"/>
    </source>
</evidence>
<evidence type="ECO:0000259" key="3">
    <source>
        <dbReference type="Pfam" id="PF02563"/>
    </source>
</evidence>
<dbReference type="Pfam" id="PF02563">
    <property type="entry name" value="Poly_export"/>
    <property type="match status" value="1"/>
</dbReference>
<feature type="domain" description="Soluble ligand binding" evidence="4">
    <location>
        <begin position="120"/>
        <end position="170"/>
    </location>
</feature>
<keyword evidence="6" id="KW-1185">Reference proteome</keyword>
<dbReference type="Proteomes" id="UP000294796">
    <property type="component" value="Unassembled WGS sequence"/>
</dbReference>
<evidence type="ECO:0000313" key="5">
    <source>
        <dbReference type="EMBL" id="TDK28498.1"/>
    </source>
</evidence>
<dbReference type="PANTHER" id="PTHR33619:SF3">
    <property type="entry name" value="POLYSACCHARIDE EXPORT PROTEIN GFCE-RELATED"/>
    <property type="match status" value="1"/>
</dbReference>
<dbReference type="NCBIfam" id="TIGR03027">
    <property type="entry name" value="pepcterm_export"/>
    <property type="match status" value="1"/>
</dbReference>
<dbReference type="OrthoDB" id="9808421at2"/>
<dbReference type="PANTHER" id="PTHR33619">
    <property type="entry name" value="POLYSACCHARIDE EXPORT PROTEIN GFCE-RELATED"/>
    <property type="match status" value="1"/>
</dbReference>
<feature type="domain" description="Polysaccharide export protein N-terminal" evidence="3">
    <location>
        <begin position="36"/>
        <end position="109"/>
    </location>
</feature>
<dbReference type="Pfam" id="PF10531">
    <property type="entry name" value="SLBB"/>
    <property type="match status" value="1"/>
</dbReference>
<protein>
    <submittedName>
        <fullName evidence="5">Sugar ABC transporter substrate-binding protein</fullName>
    </submittedName>
</protein>
<dbReference type="InterPro" id="IPR003715">
    <property type="entry name" value="Poly_export_N"/>
</dbReference>
<dbReference type="RefSeq" id="WP_133320319.1">
    <property type="nucleotide sequence ID" value="NZ_SMTF01000001.1"/>
</dbReference>
<comment type="caution">
    <text evidence="5">The sequence shown here is derived from an EMBL/GenBank/DDBJ whole genome shotgun (WGS) entry which is preliminary data.</text>
</comment>
<keyword evidence="1 2" id="KW-0732">Signal</keyword>
<sequence length="206" mass="22292">MRAFRLIAVLLTFCLLAACASSGPRPGEPPATAHAPVDDYLIGVDDEVQVSVWRNPDLGITVPVRPDGKISVPLIGDVTAGGRTPNDVAKDIQEKLGAYVRDPQVAVILTQLRSHEYLSRVRVTGAVRQPVSIPYRQGMTVLDAVLAAGGVTEFAASDRSDLFRKNPDETTSTYPVRLDRILNRGDLSTNYKVAPGDVITVPERTF</sequence>
<dbReference type="InterPro" id="IPR019554">
    <property type="entry name" value="Soluble_ligand-bd"/>
</dbReference>
<dbReference type="Gene3D" id="3.30.1950.10">
    <property type="entry name" value="wza like domain"/>
    <property type="match status" value="1"/>
</dbReference>